<evidence type="ECO:0000313" key="2">
    <source>
        <dbReference type="Proteomes" id="UP000323164"/>
    </source>
</evidence>
<dbReference type="SUPFAM" id="SSF48452">
    <property type="entry name" value="TPR-like"/>
    <property type="match status" value="1"/>
</dbReference>
<keyword evidence="2" id="KW-1185">Reference proteome</keyword>
<protein>
    <submittedName>
        <fullName evidence="1">Tetratricopeptide repeat protein</fullName>
    </submittedName>
</protein>
<sequence>MALAAPARAQSPEPPRQVEFYFDADAATVRPVLELKDPSPGAIDRLSRLVERKPDATLEAAQLAHYAMKGGQPAVGRDLYSHVLSRIDLTSALWKPVKWNYGWDLYRSGDAMGALQQWTDLANRGGSASWVPPTLALALWKVGRRDEAVRWYAAAVRTEPTQWSGASQFAQQLPQWHDDERATLADVQAAWAANPPRWP</sequence>
<accession>A0A5D8Z5Z8</accession>
<dbReference type="InterPro" id="IPR011990">
    <property type="entry name" value="TPR-like_helical_dom_sf"/>
</dbReference>
<feature type="non-terminal residue" evidence="1">
    <location>
        <position position="199"/>
    </location>
</feature>
<dbReference type="Proteomes" id="UP000323164">
    <property type="component" value="Unassembled WGS sequence"/>
</dbReference>
<name>A0A5D8Z5Z8_9GAMM</name>
<dbReference type="EMBL" id="VTRV01000082">
    <property type="protein sequence ID" value="TZF89522.1"/>
    <property type="molecule type" value="Genomic_DNA"/>
</dbReference>
<dbReference type="AlphaFoldDB" id="A0A5D8Z5Z8"/>
<proteinExistence type="predicted"/>
<organism evidence="1 2">
    <name type="scientific">Cognatilysobacter lacus</name>
    <dbReference type="NCBI Taxonomy" id="1643323"/>
    <lineage>
        <taxon>Bacteria</taxon>
        <taxon>Pseudomonadati</taxon>
        <taxon>Pseudomonadota</taxon>
        <taxon>Gammaproteobacteria</taxon>
        <taxon>Lysobacterales</taxon>
        <taxon>Lysobacteraceae</taxon>
        <taxon>Cognatilysobacter</taxon>
    </lineage>
</organism>
<dbReference type="OrthoDB" id="5974438at2"/>
<reference evidence="1 2" key="1">
    <citation type="submission" date="2019-08" db="EMBL/GenBank/DDBJ databases">
        <title>Draft genome sequence of Lysobacter sp. UKS-15.</title>
        <authorList>
            <person name="Im W.-T."/>
        </authorList>
    </citation>
    <scope>NUCLEOTIDE SEQUENCE [LARGE SCALE GENOMIC DNA]</scope>
    <source>
        <strain evidence="1 2">UKS-15</strain>
    </source>
</reference>
<gene>
    <name evidence="1" type="ORF">FW784_08665</name>
</gene>
<dbReference type="Gene3D" id="1.25.40.10">
    <property type="entry name" value="Tetratricopeptide repeat domain"/>
    <property type="match status" value="1"/>
</dbReference>
<comment type="caution">
    <text evidence="1">The sequence shown here is derived from an EMBL/GenBank/DDBJ whole genome shotgun (WGS) entry which is preliminary data.</text>
</comment>
<evidence type="ECO:0000313" key="1">
    <source>
        <dbReference type="EMBL" id="TZF89522.1"/>
    </source>
</evidence>